<dbReference type="InParanoid" id="T1HWA7"/>
<proteinExistence type="predicted"/>
<dbReference type="OMA" id="EIPDWAT"/>
<feature type="chain" id="PRO_5044016763" evidence="3">
    <location>
        <begin position="26"/>
        <end position="399"/>
    </location>
</feature>
<keyword evidence="5" id="KW-1185">Reference proteome</keyword>
<keyword evidence="3" id="KW-0732">Signal</keyword>
<keyword evidence="2" id="KW-0812">Transmembrane</keyword>
<keyword evidence="2" id="KW-1133">Transmembrane helix</keyword>
<dbReference type="VEuPathDB" id="VectorBase:RPRC008327"/>
<dbReference type="PANTHER" id="PTHR33964:SF9">
    <property type="match status" value="1"/>
</dbReference>
<dbReference type="EnsemblMetazoa" id="RPRC008327-RA">
    <property type="protein sequence ID" value="RPRC008327-PA"/>
    <property type="gene ID" value="RPRC008327"/>
</dbReference>
<name>T1HWA7_RHOPR</name>
<protein>
    <submittedName>
        <fullName evidence="4">Uncharacterized protein</fullName>
    </submittedName>
</protein>
<dbReference type="EMBL" id="ACPB03013647">
    <property type="status" value="NOT_ANNOTATED_CDS"/>
    <property type="molecule type" value="Genomic_DNA"/>
</dbReference>
<feature type="compositionally biased region" description="Polar residues" evidence="1">
    <location>
        <begin position="255"/>
        <end position="268"/>
    </location>
</feature>
<evidence type="ECO:0000256" key="3">
    <source>
        <dbReference type="SAM" id="SignalP"/>
    </source>
</evidence>
<feature type="compositionally biased region" description="Low complexity" evidence="1">
    <location>
        <begin position="239"/>
        <end position="254"/>
    </location>
</feature>
<keyword evidence="2" id="KW-0472">Membrane</keyword>
<organism evidence="4 5">
    <name type="scientific">Rhodnius prolixus</name>
    <name type="common">Triatomid bug</name>
    <dbReference type="NCBI Taxonomy" id="13249"/>
    <lineage>
        <taxon>Eukaryota</taxon>
        <taxon>Metazoa</taxon>
        <taxon>Ecdysozoa</taxon>
        <taxon>Arthropoda</taxon>
        <taxon>Hexapoda</taxon>
        <taxon>Insecta</taxon>
        <taxon>Pterygota</taxon>
        <taxon>Neoptera</taxon>
        <taxon>Paraneoptera</taxon>
        <taxon>Hemiptera</taxon>
        <taxon>Heteroptera</taxon>
        <taxon>Panheteroptera</taxon>
        <taxon>Cimicomorpha</taxon>
        <taxon>Reduviidae</taxon>
        <taxon>Triatominae</taxon>
        <taxon>Rhodnius</taxon>
    </lineage>
</organism>
<dbReference type="eggNOG" id="ENOG502RXVP">
    <property type="taxonomic scope" value="Eukaryota"/>
</dbReference>
<feature type="transmembrane region" description="Helical" evidence="2">
    <location>
        <begin position="372"/>
        <end position="393"/>
    </location>
</feature>
<feature type="compositionally biased region" description="Polar residues" evidence="1">
    <location>
        <begin position="284"/>
        <end position="304"/>
    </location>
</feature>
<dbReference type="Proteomes" id="UP000015103">
    <property type="component" value="Unassembled WGS sequence"/>
</dbReference>
<evidence type="ECO:0000313" key="5">
    <source>
        <dbReference type="Proteomes" id="UP000015103"/>
    </source>
</evidence>
<feature type="compositionally biased region" description="Polar residues" evidence="1">
    <location>
        <begin position="228"/>
        <end position="238"/>
    </location>
</feature>
<evidence type="ECO:0000313" key="4">
    <source>
        <dbReference type="EnsemblMetazoa" id="RPRC008327-PA"/>
    </source>
</evidence>
<accession>T1HWA7</accession>
<evidence type="ECO:0000256" key="1">
    <source>
        <dbReference type="SAM" id="MobiDB-lite"/>
    </source>
</evidence>
<dbReference type="AlphaFoldDB" id="T1HWA7"/>
<dbReference type="PANTHER" id="PTHR33964">
    <property type="entry name" value="RE45066P-RELATED"/>
    <property type="match status" value="1"/>
</dbReference>
<sequence length="399" mass="44926">MDKTMREVSALIWFFVLVSYEGVNSQCSKQDYKHCVKLADPLLRDPHLIYPDNARDIELVCRTWSYFVDCVKQYTDRCFTEAKRQEFNKAVESPVSTIHKLCSMPDFRDDYMKHAGCMKMTLTQDTHCGRHYRLLVSQVSSEEAPTASICCSHHLFRECVIDHTKNACEPESAPYSAVMLDKAFSFLKEQCANFMPNQLDCPGADFYKSTGRSETRLADQEATLAYTPSSSFTPISDPTSQSTGSTWTTQLTTSNRHTSTDRQSSTENRGVMSPVTFTARPATEPSNSPIPWTPSTRFEPSTDSGDVMRTSYARGMSWRPSSVEGAIDSTGGSDTTQTWRVTSSDIWLPSSRPVMIDNAIDEPNQQGLESRASIMVSFKIIPICMIFILFRAVKTCCRF</sequence>
<reference evidence="4" key="1">
    <citation type="submission" date="2015-05" db="UniProtKB">
        <authorList>
            <consortium name="EnsemblMetazoa"/>
        </authorList>
    </citation>
    <scope>IDENTIFICATION</scope>
</reference>
<evidence type="ECO:0000256" key="2">
    <source>
        <dbReference type="SAM" id="Phobius"/>
    </source>
</evidence>
<feature type="region of interest" description="Disordered" evidence="1">
    <location>
        <begin position="228"/>
        <end position="305"/>
    </location>
</feature>
<dbReference type="HOGENOM" id="CLU_687546_0_0_1"/>
<feature type="signal peptide" evidence="3">
    <location>
        <begin position="1"/>
        <end position="25"/>
    </location>
</feature>